<organism evidence="3 4">
    <name type="scientific">Nocardia testacea</name>
    <dbReference type="NCBI Taxonomy" id="248551"/>
    <lineage>
        <taxon>Bacteria</taxon>
        <taxon>Bacillati</taxon>
        <taxon>Actinomycetota</taxon>
        <taxon>Actinomycetes</taxon>
        <taxon>Mycobacteriales</taxon>
        <taxon>Nocardiaceae</taxon>
        <taxon>Nocardia</taxon>
    </lineage>
</organism>
<dbReference type="CDD" id="cd00408">
    <property type="entry name" value="DHDPS-like"/>
    <property type="match status" value="1"/>
</dbReference>
<dbReference type="EC" id="4.3.3.7" evidence="3"/>
<dbReference type="Gene3D" id="3.20.20.70">
    <property type="entry name" value="Aldolase class I"/>
    <property type="match status" value="1"/>
</dbReference>
<dbReference type="PANTHER" id="PTHR12128">
    <property type="entry name" value="DIHYDRODIPICOLINATE SYNTHASE"/>
    <property type="match status" value="1"/>
</dbReference>
<gene>
    <name evidence="3" type="ORF">ACH49Z_02180</name>
</gene>
<dbReference type="GO" id="GO:0008840">
    <property type="term" value="F:4-hydroxy-tetrahydrodipicolinate synthase activity"/>
    <property type="evidence" value="ECO:0007669"/>
    <property type="project" value="UniProtKB-EC"/>
</dbReference>
<accession>A0ABW7VPW9</accession>
<dbReference type="SMART" id="SM01130">
    <property type="entry name" value="DHDPS"/>
    <property type="match status" value="1"/>
</dbReference>
<proteinExistence type="inferred from homology"/>
<comment type="similarity">
    <text evidence="2">Belongs to the DapA family.</text>
</comment>
<evidence type="ECO:0000313" key="4">
    <source>
        <dbReference type="Proteomes" id="UP001611494"/>
    </source>
</evidence>
<dbReference type="SUPFAM" id="SSF51569">
    <property type="entry name" value="Aldolase"/>
    <property type="match status" value="1"/>
</dbReference>
<dbReference type="Proteomes" id="UP001611494">
    <property type="component" value="Unassembled WGS sequence"/>
</dbReference>
<dbReference type="RefSeq" id="WP_397058960.1">
    <property type="nucleotide sequence ID" value="NZ_JBIRYL010000001.1"/>
</dbReference>
<reference evidence="3 4" key="1">
    <citation type="submission" date="2024-10" db="EMBL/GenBank/DDBJ databases">
        <title>The Natural Products Discovery Center: Release of the First 8490 Sequenced Strains for Exploring Actinobacteria Biosynthetic Diversity.</title>
        <authorList>
            <person name="Kalkreuter E."/>
            <person name="Kautsar S.A."/>
            <person name="Yang D."/>
            <person name="Bader C.D."/>
            <person name="Teijaro C.N."/>
            <person name="Fluegel L."/>
            <person name="Davis C.M."/>
            <person name="Simpson J.R."/>
            <person name="Lauterbach L."/>
            <person name="Steele A.D."/>
            <person name="Gui C."/>
            <person name="Meng S."/>
            <person name="Li G."/>
            <person name="Viehrig K."/>
            <person name="Ye F."/>
            <person name="Su P."/>
            <person name="Kiefer A.F."/>
            <person name="Nichols A."/>
            <person name="Cepeda A.J."/>
            <person name="Yan W."/>
            <person name="Fan B."/>
            <person name="Jiang Y."/>
            <person name="Adhikari A."/>
            <person name="Zheng C.-J."/>
            <person name="Schuster L."/>
            <person name="Cowan T.M."/>
            <person name="Smanski M.J."/>
            <person name="Chevrette M.G."/>
            <person name="De Carvalho L.P.S."/>
            <person name="Shen B."/>
        </authorList>
    </citation>
    <scope>NUCLEOTIDE SEQUENCE [LARGE SCALE GENOMIC DNA]</scope>
    <source>
        <strain evidence="3 4">NPDC019377</strain>
    </source>
</reference>
<evidence type="ECO:0000256" key="2">
    <source>
        <dbReference type="PIRNR" id="PIRNR001365"/>
    </source>
</evidence>
<dbReference type="GO" id="GO:0008747">
    <property type="term" value="F:N-acetylneuraminate lyase activity"/>
    <property type="evidence" value="ECO:0007669"/>
    <property type="project" value="UniProtKB-EC"/>
</dbReference>
<dbReference type="PANTHER" id="PTHR12128:SF19">
    <property type="entry name" value="5-DEHYDRO-4-DEOXYGLUCARATE DEHYDRATASE 2-RELATED"/>
    <property type="match status" value="1"/>
</dbReference>
<dbReference type="InterPro" id="IPR013785">
    <property type="entry name" value="Aldolase_TIM"/>
</dbReference>
<dbReference type="EC" id="4.2.1.41" evidence="3"/>
<name>A0ABW7VPW9_9NOCA</name>
<dbReference type="PIRSF" id="PIRSF001365">
    <property type="entry name" value="DHDPS"/>
    <property type="match status" value="1"/>
</dbReference>
<keyword evidence="1 2" id="KW-0456">Lyase</keyword>
<dbReference type="InterPro" id="IPR002220">
    <property type="entry name" value="DapA-like"/>
</dbReference>
<dbReference type="EC" id="4.1.3.3" evidence="3"/>
<dbReference type="Pfam" id="PF00701">
    <property type="entry name" value="DHDPS"/>
    <property type="match status" value="1"/>
</dbReference>
<protein>
    <submittedName>
        <fullName evidence="3">Dihydrodipicolinate synthase family protein</fullName>
        <ecNumber evidence="3">4.1.3.3</ecNumber>
        <ecNumber evidence="3">4.2.1.41</ecNumber>
        <ecNumber evidence="3">4.3.3.7</ecNumber>
    </submittedName>
</protein>
<evidence type="ECO:0000256" key="1">
    <source>
        <dbReference type="ARBA" id="ARBA00023239"/>
    </source>
</evidence>
<sequence length="301" mass="32268">MSFDLVRRQLADVIAITLTPFDENGAVDAAAFERTVRRMVGAGVRTLTVNGNTSEFYTLSPAEARHGVELAIRAAGTDVLVIAGVGLDGESAARAAKEAAALGAQAVMVHQPVHPYISNEGWVRYNQQIAEQVPDLAVIPYVRNDAIGARDFLALTESCANVVGVKYAVPDVVRFATICREVGDRVVWIGGLAELAAPGYFAVGAAGFTSGLVNVAPQFSLDLFTALRDGKNAEALGIWDLIREFEEMRLVRNGADNVSVIKEALHQLGVCRPDVRAPSSRLAGDDRIRVEKILQSWGVAK</sequence>
<keyword evidence="4" id="KW-1185">Reference proteome</keyword>
<dbReference type="EMBL" id="JBIRYL010000001">
    <property type="protein sequence ID" value="MFI2228645.1"/>
    <property type="molecule type" value="Genomic_DNA"/>
</dbReference>
<dbReference type="GO" id="GO:0047448">
    <property type="term" value="F:5-dehydro-4-deoxyglucarate dehydratase activity"/>
    <property type="evidence" value="ECO:0007669"/>
    <property type="project" value="UniProtKB-EC"/>
</dbReference>
<evidence type="ECO:0000313" key="3">
    <source>
        <dbReference type="EMBL" id="MFI2228645.1"/>
    </source>
</evidence>
<comment type="caution">
    <text evidence="3">The sequence shown here is derived from an EMBL/GenBank/DDBJ whole genome shotgun (WGS) entry which is preliminary data.</text>
</comment>